<reference evidence="7" key="1">
    <citation type="submission" date="2020-10" db="EMBL/GenBank/DDBJ databases">
        <authorList>
            <person name="Gilroy R."/>
        </authorList>
    </citation>
    <scope>NUCLEOTIDE SEQUENCE</scope>
    <source>
        <strain evidence="7">F6-4510</strain>
    </source>
</reference>
<dbReference type="EC" id="4.2.1.1" evidence="2"/>
<organism evidence="7 8">
    <name type="scientific">Candidatus Fimicola merdigallinarum</name>
    <dbReference type="NCBI Taxonomy" id="2840819"/>
    <lineage>
        <taxon>Bacteria</taxon>
        <taxon>Bacillati</taxon>
        <taxon>Bacillota</taxon>
        <taxon>Clostridia</taxon>
        <taxon>Lachnospirales</taxon>
        <taxon>Lachnospiraceae</taxon>
        <taxon>Lachnospiraceae incertae sedis</taxon>
        <taxon>Candidatus Fimicola</taxon>
    </lineage>
</organism>
<dbReference type="InterPro" id="IPR036874">
    <property type="entry name" value="Carbonic_anhydrase_sf"/>
</dbReference>
<sequence length="176" mass="19769">MSQLDKILEYNKAFVENREYEYYQTDKYPDRNVMIVTCMDTRLIDLLPRAIGVKNGDVQMVKTAGAVISDPYGTEIRSILVGVYDMGVKEVIVIGHDDCGMQGLKPEKLINEMIERGIDKNCCCEDGIHNWLTGFDDVCEAVNGTVNLIKNHKLMPKDVSVNGLVINPKTGELRKV</sequence>
<evidence type="ECO:0000313" key="8">
    <source>
        <dbReference type="Proteomes" id="UP000823611"/>
    </source>
</evidence>
<evidence type="ECO:0000313" key="7">
    <source>
        <dbReference type="EMBL" id="MBO8434055.1"/>
    </source>
</evidence>
<evidence type="ECO:0000256" key="1">
    <source>
        <dbReference type="ARBA" id="ARBA00006217"/>
    </source>
</evidence>
<dbReference type="CDD" id="cd03379">
    <property type="entry name" value="beta_CA_cladeD"/>
    <property type="match status" value="1"/>
</dbReference>
<keyword evidence="4 6" id="KW-0862">Zinc</keyword>
<evidence type="ECO:0000256" key="3">
    <source>
        <dbReference type="ARBA" id="ARBA00022723"/>
    </source>
</evidence>
<keyword evidence="3 6" id="KW-0479">Metal-binding</keyword>
<evidence type="ECO:0000256" key="4">
    <source>
        <dbReference type="ARBA" id="ARBA00022833"/>
    </source>
</evidence>
<dbReference type="Proteomes" id="UP000823611">
    <property type="component" value="Unassembled WGS sequence"/>
</dbReference>
<evidence type="ECO:0000256" key="6">
    <source>
        <dbReference type="PIRSR" id="PIRSR601765-1"/>
    </source>
</evidence>
<comment type="catalytic activity">
    <reaction evidence="5">
        <text>hydrogencarbonate + H(+) = CO2 + H2O</text>
        <dbReference type="Rhea" id="RHEA:10748"/>
        <dbReference type="ChEBI" id="CHEBI:15377"/>
        <dbReference type="ChEBI" id="CHEBI:15378"/>
        <dbReference type="ChEBI" id="CHEBI:16526"/>
        <dbReference type="ChEBI" id="CHEBI:17544"/>
        <dbReference type="EC" id="4.2.1.1"/>
    </reaction>
</comment>
<comment type="cofactor">
    <cofactor evidence="6">
        <name>Zn(2+)</name>
        <dbReference type="ChEBI" id="CHEBI:29105"/>
    </cofactor>
    <text evidence="6">Binds 1 zinc ion per subunit.</text>
</comment>
<comment type="caution">
    <text evidence="7">The sequence shown here is derived from an EMBL/GenBank/DDBJ whole genome shotgun (WGS) entry which is preliminary data.</text>
</comment>
<feature type="binding site" evidence="6">
    <location>
        <position position="38"/>
    </location>
    <ligand>
        <name>Zn(2+)</name>
        <dbReference type="ChEBI" id="CHEBI:29105"/>
    </ligand>
</feature>
<proteinExistence type="inferred from homology"/>
<dbReference type="AlphaFoldDB" id="A0A9D9DW65"/>
<dbReference type="SMART" id="SM00947">
    <property type="entry name" value="Pro_CA"/>
    <property type="match status" value="1"/>
</dbReference>
<dbReference type="EMBL" id="JADIMX010000036">
    <property type="protein sequence ID" value="MBO8434055.1"/>
    <property type="molecule type" value="Genomic_DNA"/>
</dbReference>
<evidence type="ECO:0000256" key="5">
    <source>
        <dbReference type="ARBA" id="ARBA00048348"/>
    </source>
</evidence>
<dbReference type="Gene3D" id="3.40.1050.10">
    <property type="entry name" value="Carbonic anhydrase"/>
    <property type="match status" value="1"/>
</dbReference>
<gene>
    <name evidence="7" type="ORF">IAC55_01870</name>
</gene>
<protein>
    <recommendedName>
        <fullName evidence="2">carbonic anhydrase</fullName>
        <ecNumber evidence="2">4.2.1.1</ecNumber>
    </recommendedName>
</protein>
<dbReference type="GO" id="GO:0008270">
    <property type="term" value="F:zinc ion binding"/>
    <property type="evidence" value="ECO:0007669"/>
    <property type="project" value="InterPro"/>
</dbReference>
<evidence type="ECO:0000256" key="2">
    <source>
        <dbReference type="ARBA" id="ARBA00012925"/>
    </source>
</evidence>
<feature type="binding site" evidence="6">
    <location>
        <position position="99"/>
    </location>
    <ligand>
        <name>Zn(2+)</name>
        <dbReference type="ChEBI" id="CHEBI:29105"/>
    </ligand>
</feature>
<name>A0A9D9DW65_9FIRM</name>
<accession>A0A9D9DW65</accession>
<comment type="similarity">
    <text evidence="1">Belongs to the beta-class carbonic anhydrase family.</text>
</comment>
<dbReference type="Pfam" id="PF00484">
    <property type="entry name" value="Pro_CA"/>
    <property type="match status" value="1"/>
</dbReference>
<feature type="binding site" evidence="6">
    <location>
        <position position="40"/>
    </location>
    <ligand>
        <name>Zn(2+)</name>
        <dbReference type="ChEBI" id="CHEBI:29105"/>
    </ligand>
</feature>
<dbReference type="GO" id="GO:0004089">
    <property type="term" value="F:carbonate dehydratase activity"/>
    <property type="evidence" value="ECO:0007669"/>
    <property type="project" value="UniProtKB-EC"/>
</dbReference>
<dbReference type="PANTHER" id="PTHR43175">
    <property type="entry name" value="CARBONIC ANHYDRASE"/>
    <property type="match status" value="1"/>
</dbReference>
<dbReference type="PANTHER" id="PTHR43175:SF3">
    <property type="entry name" value="CARBON DISULFIDE HYDROLASE"/>
    <property type="match status" value="1"/>
</dbReference>
<reference evidence="7" key="2">
    <citation type="journal article" date="2021" name="PeerJ">
        <title>Extensive microbial diversity within the chicken gut microbiome revealed by metagenomics and culture.</title>
        <authorList>
            <person name="Gilroy R."/>
            <person name="Ravi A."/>
            <person name="Getino M."/>
            <person name="Pursley I."/>
            <person name="Horton D.L."/>
            <person name="Alikhan N.F."/>
            <person name="Baker D."/>
            <person name="Gharbi K."/>
            <person name="Hall N."/>
            <person name="Watson M."/>
            <person name="Adriaenssens E.M."/>
            <person name="Foster-Nyarko E."/>
            <person name="Jarju S."/>
            <person name="Secka A."/>
            <person name="Antonio M."/>
            <person name="Oren A."/>
            <person name="Chaudhuri R.R."/>
            <person name="La Ragione R."/>
            <person name="Hildebrand F."/>
            <person name="Pallen M.J."/>
        </authorList>
    </citation>
    <scope>NUCLEOTIDE SEQUENCE</scope>
    <source>
        <strain evidence="7">F6-4510</strain>
    </source>
</reference>
<feature type="binding site" evidence="6">
    <location>
        <position position="96"/>
    </location>
    <ligand>
        <name>Zn(2+)</name>
        <dbReference type="ChEBI" id="CHEBI:29105"/>
    </ligand>
</feature>
<dbReference type="InterPro" id="IPR001765">
    <property type="entry name" value="Carbonic_anhydrase"/>
</dbReference>
<dbReference type="SUPFAM" id="SSF53056">
    <property type="entry name" value="beta-carbonic anhydrase, cab"/>
    <property type="match status" value="1"/>
</dbReference>